<evidence type="ECO:0000259" key="9">
    <source>
        <dbReference type="PROSITE" id="PS50011"/>
    </source>
</evidence>
<dbReference type="PROSITE" id="PS50011">
    <property type="entry name" value="PROTEIN_KINASE_DOM"/>
    <property type="match status" value="1"/>
</dbReference>
<evidence type="ECO:0000256" key="6">
    <source>
        <dbReference type="ARBA" id="ARBA00023136"/>
    </source>
</evidence>
<keyword evidence="11" id="KW-1185">Reference proteome</keyword>
<evidence type="ECO:0000256" key="3">
    <source>
        <dbReference type="ARBA" id="ARBA00022692"/>
    </source>
</evidence>
<name>A0ABD3A5L2_9GENT</name>
<evidence type="ECO:0000256" key="2">
    <source>
        <dbReference type="ARBA" id="ARBA00022527"/>
    </source>
</evidence>
<evidence type="ECO:0000313" key="11">
    <source>
        <dbReference type="Proteomes" id="UP001630127"/>
    </source>
</evidence>
<dbReference type="PANTHER" id="PTHR27009">
    <property type="entry name" value="RUST RESISTANCE KINASE LR10-RELATED"/>
    <property type="match status" value="1"/>
</dbReference>
<dbReference type="EMBL" id="JBJUIK010000005">
    <property type="protein sequence ID" value="KAL3527030.1"/>
    <property type="molecule type" value="Genomic_DNA"/>
</dbReference>
<dbReference type="GO" id="GO:0004674">
    <property type="term" value="F:protein serine/threonine kinase activity"/>
    <property type="evidence" value="ECO:0007669"/>
    <property type="project" value="UniProtKB-KW"/>
</dbReference>
<dbReference type="Pfam" id="PF07714">
    <property type="entry name" value="PK_Tyr_Ser-Thr"/>
    <property type="match status" value="1"/>
</dbReference>
<proteinExistence type="predicted"/>
<evidence type="ECO:0000256" key="1">
    <source>
        <dbReference type="ARBA" id="ARBA00004479"/>
    </source>
</evidence>
<evidence type="ECO:0000256" key="5">
    <source>
        <dbReference type="ARBA" id="ARBA00022989"/>
    </source>
</evidence>
<keyword evidence="2" id="KW-0418">Kinase</keyword>
<sequence length="153" mass="17294">MSMLDARGTVGYIAPEVFCRNFGGVSHKSDVYSYGIMVLETVGLRRKVIEVDSEQASEKYFPYYIYEYLELGKDIELQDMTSAQEEEIARKIILVGLWCIQTNPAGRPRMSKVVEMLEGSLQSIEIPPKPFLSNPTAGKSAEEPPWMWMSSSQ</sequence>
<comment type="subcellular location">
    <subcellularLocation>
        <location evidence="1">Membrane</location>
        <topology evidence="1">Single-pass type I membrane protein</topology>
    </subcellularLocation>
</comment>
<dbReference type="SUPFAM" id="SSF56112">
    <property type="entry name" value="Protein kinase-like (PK-like)"/>
    <property type="match status" value="1"/>
</dbReference>
<feature type="domain" description="Protein kinase" evidence="9">
    <location>
        <begin position="1"/>
        <end position="132"/>
    </location>
</feature>
<dbReference type="AlphaFoldDB" id="A0ABD3A5L2"/>
<accession>A0ABD3A5L2</accession>
<keyword evidence="5" id="KW-1133">Transmembrane helix</keyword>
<reference evidence="10 11" key="1">
    <citation type="submission" date="2024-11" db="EMBL/GenBank/DDBJ databases">
        <title>A near-complete genome assembly of Cinchona calisaya.</title>
        <authorList>
            <person name="Lian D.C."/>
            <person name="Zhao X.W."/>
            <person name="Wei L."/>
        </authorList>
    </citation>
    <scope>NUCLEOTIDE SEQUENCE [LARGE SCALE GENOMIC DNA]</scope>
    <source>
        <tissue evidence="10">Nenye</tissue>
    </source>
</reference>
<dbReference type="InterPro" id="IPR000719">
    <property type="entry name" value="Prot_kinase_dom"/>
</dbReference>
<keyword evidence="4" id="KW-0732">Signal</keyword>
<keyword evidence="6" id="KW-0472">Membrane</keyword>
<evidence type="ECO:0000256" key="8">
    <source>
        <dbReference type="SAM" id="MobiDB-lite"/>
    </source>
</evidence>
<organism evidence="10 11">
    <name type="scientific">Cinchona calisaya</name>
    <dbReference type="NCBI Taxonomy" id="153742"/>
    <lineage>
        <taxon>Eukaryota</taxon>
        <taxon>Viridiplantae</taxon>
        <taxon>Streptophyta</taxon>
        <taxon>Embryophyta</taxon>
        <taxon>Tracheophyta</taxon>
        <taxon>Spermatophyta</taxon>
        <taxon>Magnoliopsida</taxon>
        <taxon>eudicotyledons</taxon>
        <taxon>Gunneridae</taxon>
        <taxon>Pentapetalae</taxon>
        <taxon>asterids</taxon>
        <taxon>lamiids</taxon>
        <taxon>Gentianales</taxon>
        <taxon>Rubiaceae</taxon>
        <taxon>Cinchonoideae</taxon>
        <taxon>Cinchoneae</taxon>
        <taxon>Cinchona</taxon>
    </lineage>
</organism>
<dbReference type="Gene3D" id="1.10.510.10">
    <property type="entry name" value="Transferase(Phosphotransferase) domain 1"/>
    <property type="match status" value="1"/>
</dbReference>
<evidence type="ECO:0000313" key="10">
    <source>
        <dbReference type="EMBL" id="KAL3527030.1"/>
    </source>
</evidence>
<feature type="region of interest" description="Disordered" evidence="8">
    <location>
        <begin position="130"/>
        <end position="153"/>
    </location>
</feature>
<dbReference type="InterPro" id="IPR011009">
    <property type="entry name" value="Kinase-like_dom_sf"/>
</dbReference>
<keyword evidence="2" id="KW-0723">Serine/threonine-protein kinase</keyword>
<gene>
    <name evidence="10" type="ORF">ACH5RR_011686</name>
</gene>
<keyword evidence="3" id="KW-0812">Transmembrane</keyword>
<evidence type="ECO:0000256" key="7">
    <source>
        <dbReference type="ARBA" id="ARBA00023180"/>
    </source>
</evidence>
<dbReference type="InterPro" id="IPR001245">
    <property type="entry name" value="Ser-Thr/Tyr_kinase_cat_dom"/>
</dbReference>
<dbReference type="GO" id="GO:0016020">
    <property type="term" value="C:membrane"/>
    <property type="evidence" value="ECO:0007669"/>
    <property type="project" value="UniProtKB-SubCell"/>
</dbReference>
<evidence type="ECO:0000256" key="4">
    <source>
        <dbReference type="ARBA" id="ARBA00022729"/>
    </source>
</evidence>
<dbReference type="InterPro" id="IPR045874">
    <property type="entry name" value="LRK10/LRL21-25-like"/>
</dbReference>
<keyword evidence="2" id="KW-0808">Transferase</keyword>
<comment type="caution">
    <text evidence="10">The sequence shown here is derived from an EMBL/GenBank/DDBJ whole genome shotgun (WGS) entry which is preliminary data.</text>
</comment>
<protein>
    <recommendedName>
        <fullName evidence="9">Protein kinase domain-containing protein</fullName>
    </recommendedName>
</protein>
<dbReference type="Proteomes" id="UP001630127">
    <property type="component" value="Unassembled WGS sequence"/>
</dbReference>
<keyword evidence="7" id="KW-0325">Glycoprotein</keyword>